<evidence type="ECO:0000256" key="2">
    <source>
        <dbReference type="SAM" id="Phobius"/>
    </source>
</evidence>
<proteinExistence type="predicted"/>
<keyword evidence="2" id="KW-0472">Membrane</keyword>
<evidence type="ECO:0000313" key="4">
    <source>
        <dbReference type="Proteomes" id="UP000736335"/>
    </source>
</evidence>
<dbReference type="AlphaFoldDB" id="A0A9P6HNI5"/>
<evidence type="ECO:0000256" key="1">
    <source>
        <dbReference type="SAM" id="MobiDB-lite"/>
    </source>
</evidence>
<reference evidence="3" key="1">
    <citation type="journal article" date="2020" name="Nat. Commun.">
        <title>Large-scale genome sequencing of mycorrhizal fungi provides insights into the early evolution of symbiotic traits.</title>
        <authorList>
            <person name="Miyauchi S."/>
            <person name="Kiss E."/>
            <person name="Kuo A."/>
            <person name="Drula E."/>
            <person name="Kohler A."/>
            <person name="Sanchez-Garcia M."/>
            <person name="Morin E."/>
            <person name="Andreopoulos B."/>
            <person name="Barry K.W."/>
            <person name="Bonito G."/>
            <person name="Buee M."/>
            <person name="Carver A."/>
            <person name="Chen C."/>
            <person name="Cichocki N."/>
            <person name="Clum A."/>
            <person name="Culley D."/>
            <person name="Crous P.W."/>
            <person name="Fauchery L."/>
            <person name="Girlanda M."/>
            <person name="Hayes R.D."/>
            <person name="Keri Z."/>
            <person name="LaButti K."/>
            <person name="Lipzen A."/>
            <person name="Lombard V."/>
            <person name="Magnuson J."/>
            <person name="Maillard F."/>
            <person name="Murat C."/>
            <person name="Nolan M."/>
            <person name="Ohm R.A."/>
            <person name="Pangilinan J."/>
            <person name="Pereira M.F."/>
            <person name="Perotto S."/>
            <person name="Peter M."/>
            <person name="Pfister S."/>
            <person name="Riley R."/>
            <person name="Sitrit Y."/>
            <person name="Stielow J.B."/>
            <person name="Szollosi G."/>
            <person name="Zifcakova L."/>
            <person name="Stursova M."/>
            <person name="Spatafora J.W."/>
            <person name="Tedersoo L."/>
            <person name="Vaario L.M."/>
            <person name="Yamada A."/>
            <person name="Yan M."/>
            <person name="Wang P."/>
            <person name="Xu J."/>
            <person name="Bruns T."/>
            <person name="Baldrian P."/>
            <person name="Vilgalys R."/>
            <person name="Dunand C."/>
            <person name="Henrissat B."/>
            <person name="Grigoriev I.V."/>
            <person name="Hibbett D."/>
            <person name="Nagy L.G."/>
            <person name="Martin F.M."/>
        </authorList>
    </citation>
    <scope>NUCLEOTIDE SEQUENCE</scope>
    <source>
        <strain evidence="3">UH-Tt-Lm1</strain>
    </source>
</reference>
<keyword evidence="2" id="KW-1133">Transmembrane helix</keyword>
<feature type="region of interest" description="Disordered" evidence="1">
    <location>
        <begin position="134"/>
        <end position="154"/>
    </location>
</feature>
<feature type="compositionally biased region" description="Polar residues" evidence="1">
    <location>
        <begin position="134"/>
        <end position="153"/>
    </location>
</feature>
<reference evidence="3" key="2">
    <citation type="submission" date="2020-11" db="EMBL/GenBank/DDBJ databases">
        <authorList>
            <consortium name="DOE Joint Genome Institute"/>
            <person name="Kuo A."/>
            <person name="Miyauchi S."/>
            <person name="Kiss E."/>
            <person name="Drula E."/>
            <person name="Kohler A."/>
            <person name="Sanchez-Garcia M."/>
            <person name="Andreopoulos B."/>
            <person name="Barry K.W."/>
            <person name="Bonito G."/>
            <person name="Buee M."/>
            <person name="Carver A."/>
            <person name="Chen C."/>
            <person name="Cichocki N."/>
            <person name="Clum A."/>
            <person name="Culley D."/>
            <person name="Crous P.W."/>
            <person name="Fauchery L."/>
            <person name="Girlanda M."/>
            <person name="Hayes R."/>
            <person name="Keri Z."/>
            <person name="Labutti K."/>
            <person name="Lipzen A."/>
            <person name="Lombard V."/>
            <person name="Magnuson J."/>
            <person name="Maillard F."/>
            <person name="Morin E."/>
            <person name="Murat C."/>
            <person name="Nolan M."/>
            <person name="Ohm R."/>
            <person name="Pangilinan J."/>
            <person name="Pereira M."/>
            <person name="Perotto S."/>
            <person name="Peter M."/>
            <person name="Riley R."/>
            <person name="Sitrit Y."/>
            <person name="Stielow B."/>
            <person name="Szollosi G."/>
            <person name="Zifcakova L."/>
            <person name="Stursova M."/>
            <person name="Spatafora J.W."/>
            <person name="Tedersoo L."/>
            <person name="Vaario L.-M."/>
            <person name="Yamada A."/>
            <person name="Yan M."/>
            <person name="Wang P."/>
            <person name="Xu J."/>
            <person name="Bruns T."/>
            <person name="Baldrian P."/>
            <person name="Vilgalys R."/>
            <person name="Henrissat B."/>
            <person name="Grigoriev I.V."/>
            <person name="Hibbett D."/>
            <person name="Nagy L.G."/>
            <person name="Martin F.M."/>
        </authorList>
    </citation>
    <scope>NUCLEOTIDE SEQUENCE</scope>
    <source>
        <strain evidence="3">UH-Tt-Lm1</strain>
    </source>
</reference>
<organism evidence="3 4">
    <name type="scientific">Thelephora terrestris</name>
    <dbReference type="NCBI Taxonomy" id="56493"/>
    <lineage>
        <taxon>Eukaryota</taxon>
        <taxon>Fungi</taxon>
        <taxon>Dikarya</taxon>
        <taxon>Basidiomycota</taxon>
        <taxon>Agaricomycotina</taxon>
        <taxon>Agaricomycetes</taxon>
        <taxon>Thelephorales</taxon>
        <taxon>Thelephoraceae</taxon>
        <taxon>Thelephora</taxon>
    </lineage>
</organism>
<dbReference type="Proteomes" id="UP000736335">
    <property type="component" value="Unassembled WGS sequence"/>
</dbReference>
<protein>
    <submittedName>
        <fullName evidence="3">Uncharacterized protein</fullName>
    </submittedName>
</protein>
<dbReference type="EMBL" id="WIUZ02000002">
    <property type="protein sequence ID" value="KAF9791228.1"/>
    <property type="molecule type" value="Genomic_DNA"/>
</dbReference>
<evidence type="ECO:0000313" key="3">
    <source>
        <dbReference type="EMBL" id="KAF9791228.1"/>
    </source>
</evidence>
<keyword evidence="2" id="KW-0812">Transmembrane</keyword>
<keyword evidence="4" id="KW-1185">Reference proteome</keyword>
<comment type="caution">
    <text evidence="3">The sequence shown here is derived from an EMBL/GenBank/DDBJ whole genome shotgun (WGS) entry which is preliminary data.</text>
</comment>
<gene>
    <name evidence="3" type="ORF">BJ322DRAFT_437659</name>
</gene>
<accession>A0A9P6HNI5</accession>
<name>A0A9P6HNI5_9AGAM</name>
<sequence length="215" mass="23560">MHPSRVSQLGTNDVAATNSIEPPVSAILTPEPQQSPLTRPVAMSLSENAPSTLARFPAAMHPDRIALLSAHNRPSPAVSPIRSLPITFDDSQPLPLPEELLIERSPLLPTFPSGMDVSAPPPNGPIFFDSDQPHTPTTEVHNDRNQTPNQSKAYQKRKAYEVPLLPAPPKTSKIQKFETPGVSRIIHFWIFGSGSGLCYHLILLFFCNCRSFVLS</sequence>
<feature type="transmembrane region" description="Helical" evidence="2">
    <location>
        <begin position="186"/>
        <end position="207"/>
    </location>
</feature>